<feature type="transmembrane region" description="Helical" evidence="12">
    <location>
        <begin position="738"/>
        <end position="765"/>
    </location>
</feature>
<keyword evidence="9 12" id="KW-0472">Membrane</keyword>
<keyword evidence="8 12" id="KW-1133">Transmembrane helix</keyword>
<dbReference type="CDD" id="cd16023">
    <property type="entry name" value="GPI_EPT_3"/>
    <property type="match status" value="1"/>
</dbReference>
<dbReference type="GO" id="GO:0051377">
    <property type="term" value="F:mannose-ethanolamine phosphotransferase activity"/>
    <property type="evidence" value="ECO:0007669"/>
    <property type="project" value="InterPro"/>
</dbReference>
<feature type="compositionally biased region" description="Low complexity" evidence="11">
    <location>
        <begin position="321"/>
        <end position="331"/>
    </location>
</feature>
<dbReference type="InterPro" id="IPR017850">
    <property type="entry name" value="Alkaline_phosphatase_core_sf"/>
</dbReference>
<evidence type="ECO:0000256" key="2">
    <source>
        <dbReference type="ARBA" id="ARBA00004687"/>
    </source>
</evidence>
<dbReference type="GO" id="GO:0006506">
    <property type="term" value="P:GPI anchor biosynthetic process"/>
    <property type="evidence" value="ECO:0007669"/>
    <property type="project" value="UniProtKB-UniPathway"/>
</dbReference>
<evidence type="ECO:0000256" key="3">
    <source>
        <dbReference type="ARBA" id="ARBA00008695"/>
    </source>
</evidence>
<dbReference type="SUPFAM" id="SSF53649">
    <property type="entry name" value="Alkaline phosphatase-like"/>
    <property type="match status" value="1"/>
</dbReference>
<keyword evidence="10" id="KW-0325">Glycoprotein</keyword>
<feature type="transmembrane region" description="Helical" evidence="12">
    <location>
        <begin position="801"/>
        <end position="827"/>
    </location>
</feature>
<evidence type="ECO:0000256" key="6">
    <source>
        <dbReference type="ARBA" id="ARBA00022692"/>
    </source>
</evidence>
<evidence type="ECO:0000256" key="10">
    <source>
        <dbReference type="ARBA" id="ARBA00023180"/>
    </source>
</evidence>
<dbReference type="RefSeq" id="XP_029228265.1">
    <property type="nucleotide sequence ID" value="XM_029371617.1"/>
</dbReference>
<keyword evidence="4" id="KW-0337">GPI-anchor biosynthesis</keyword>
<dbReference type="InterPro" id="IPR037675">
    <property type="entry name" value="PIG-O_N"/>
</dbReference>
<dbReference type="AlphaFoldDB" id="A0A3R7L1J1"/>
<keyword evidence="7" id="KW-0256">Endoplasmic reticulum</keyword>
<feature type="transmembrane region" description="Helical" evidence="12">
    <location>
        <begin position="699"/>
        <end position="717"/>
    </location>
</feature>
<proteinExistence type="inferred from homology"/>
<feature type="region of interest" description="Disordered" evidence="11">
    <location>
        <begin position="318"/>
        <end position="352"/>
    </location>
</feature>
<dbReference type="PANTHER" id="PTHR23071">
    <property type="entry name" value="PHOSPHATIDYLINOSITOL GLYCAN"/>
    <property type="match status" value="1"/>
</dbReference>
<evidence type="ECO:0000256" key="12">
    <source>
        <dbReference type="SAM" id="Phobius"/>
    </source>
</evidence>
<evidence type="ECO:0000256" key="7">
    <source>
        <dbReference type="ARBA" id="ARBA00022824"/>
    </source>
</evidence>
<evidence type="ECO:0000256" key="11">
    <source>
        <dbReference type="SAM" id="MobiDB-lite"/>
    </source>
</evidence>
<evidence type="ECO:0000313" key="13">
    <source>
        <dbReference type="EMBL" id="RNF17799.1"/>
    </source>
</evidence>
<keyword evidence="14" id="KW-1185">Reference proteome</keyword>
<comment type="caution">
    <text evidence="13">The sequence shown here is derived from an EMBL/GenBank/DDBJ whole genome shotgun (WGS) entry which is preliminary data.</text>
</comment>
<gene>
    <name evidence="13" type="ORF">Tco025E_04709</name>
</gene>
<keyword evidence="6 12" id="KW-0812">Transmembrane</keyword>
<feature type="transmembrane region" description="Helical" evidence="12">
    <location>
        <begin position="467"/>
        <end position="485"/>
    </location>
</feature>
<protein>
    <submittedName>
        <fullName evidence="13">Putative ethanolamine phosphotransferase</fullName>
    </submittedName>
</protein>
<feature type="transmembrane region" description="Helical" evidence="12">
    <location>
        <begin position="585"/>
        <end position="610"/>
    </location>
</feature>
<dbReference type="GO" id="GO:0005789">
    <property type="term" value="C:endoplasmic reticulum membrane"/>
    <property type="evidence" value="ECO:0007669"/>
    <property type="project" value="UniProtKB-SubCell"/>
</dbReference>
<evidence type="ECO:0000313" key="14">
    <source>
        <dbReference type="Proteomes" id="UP000284403"/>
    </source>
</evidence>
<dbReference type="InterPro" id="IPR002591">
    <property type="entry name" value="Phosphodiest/P_Trfase"/>
</dbReference>
<comment type="pathway">
    <text evidence="2">Glycolipid biosynthesis; glycosylphosphatidylinositol-anchor biosynthesis.</text>
</comment>
<feature type="compositionally biased region" description="Basic and acidic residues" evidence="11">
    <location>
        <begin position="336"/>
        <end position="352"/>
    </location>
</feature>
<name>A0A3R7L1J1_9TRYP</name>
<evidence type="ECO:0000256" key="9">
    <source>
        <dbReference type="ARBA" id="ARBA00023136"/>
    </source>
</evidence>
<dbReference type="OrthoDB" id="272139at2759"/>
<feature type="transmembrane region" description="Helical" evidence="12">
    <location>
        <begin position="673"/>
        <end position="693"/>
    </location>
</feature>
<dbReference type="UniPathway" id="UPA00196"/>
<dbReference type="GeneID" id="40318320"/>
<dbReference type="InterPro" id="IPR039524">
    <property type="entry name" value="PIGO/GPI13"/>
</dbReference>
<feature type="transmembrane region" description="Helical" evidence="12">
    <location>
        <begin position="497"/>
        <end position="518"/>
    </location>
</feature>
<dbReference type="Gene3D" id="3.40.720.10">
    <property type="entry name" value="Alkaline Phosphatase, subunit A"/>
    <property type="match status" value="1"/>
</dbReference>
<dbReference type="Proteomes" id="UP000284403">
    <property type="component" value="Unassembled WGS sequence"/>
</dbReference>
<sequence>MGRSRNLAYHLRVVLLVLLFLAGAFVFVDSMFSKSTLSSERSTEVCRGVRPVDQIVLVLVDALRPDFVLPRLSHHYATGKDCSAADLKDTSPAYKQEKTLTYVEKNLQSAANPSHGFFFYADFPTVTCQRLRGITTGTVPAFLELKANLNTDIIELDSFLHQLRKRSILYGDNTWLNMFPDSDNTTLWKDTVTYSPFDVKDLDTIDEAVMKELPPRLLEETVEKAPTNYAKLVIAHLLGVDHAGHTYRAHHPEMGRVLGRTNDALYNLSQVLRQRNSSMRTLLLLIGDHGMTNNGDHGGDTFPETDSFLYAELFDGNSRHSSSSATAADAAKSLRRRSELTETRWAEGRDEDLMPQKPCREIAGVDLNKLSAAHQVDLAPTISALLGVPIPFANIGRIIPELVVLADPEAELDRLEECNWRQMSNYFRDARLPKNAAWENETINWRERLAMMSHFGRKTRSQMSQGGMFLGSCLILIAAFSLMRNTELLQCIRRERLTGTWAVLLFVLRLCALLSNSFIVKEDVEVLCLLELLLLSALLATSQKRAALLLFGLQVSLRVMVPLLGRSRSHITHHSGMMSPLEEWMATHAASLQWEYMGLVIGAAAFLLASSSTFDRLWVVAQFSLMAICYSRFLLHHVAPLVFFVLTVFVHDGSHLRYMAFVVWASSLCHEKYLVSAAVAIYGALLPFVVRAISHLPGIAQAVLLHLLSWVAFYSQGNQCLLTTVDLNAYFVGNSSEYVVFGSLLVVMRALNAFLLVPMAVMSVYKTQRAHGWNLCYLLVYLAVVQTAASTFNAHVQKSHLMLFSIFCPKLMFDLAACALTIVGYAVTALVM</sequence>
<comment type="similarity">
    <text evidence="3">Belongs to the PIGG/PIGN/PIGO family. PIGO subfamily.</text>
</comment>
<dbReference type="PANTHER" id="PTHR23071:SF1">
    <property type="entry name" value="GPI ETHANOLAMINE PHOSPHATE TRANSFERASE 3"/>
    <property type="match status" value="1"/>
</dbReference>
<evidence type="ECO:0000256" key="4">
    <source>
        <dbReference type="ARBA" id="ARBA00022502"/>
    </source>
</evidence>
<dbReference type="EMBL" id="MKKU01000252">
    <property type="protein sequence ID" value="RNF17799.1"/>
    <property type="molecule type" value="Genomic_DNA"/>
</dbReference>
<comment type="subcellular location">
    <subcellularLocation>
        <location evidence="1">Endoplasmic reticulum membrane</location>
        <topology evidence="1">Multi-pass membrane protein</topology>
    </subcellularLocation>
</comment>
<feature type="transmembrane region" description="Helical" evidence="12">
    <location>
        <begin position="771"/>
        <end position="789"/>
    </location>
</feature>
<reference evidence="13 14" key="1">
    <citation type="journal article" date="2018" name="BMC Genomics">
        <title>Genomic comparison of Trypanosoma conorhini and Trypanosoma rangeli to Trypanosoma cruzi strains of high and low virulence.</title>
        <authorList>
            <person name="Bradwell K.R."/>
            <person name="Koparde V.N."/>
            <person name="Matveyev A.V."/>
            <person name="Serrano M.G."/>
            <person name="Alves J.M."/>
            <person name="Parikh H."/>
            <person name="Huang B."/>
            <person name="Lee V."/>
            <person name="Espinosa-Alvarez O."/>
            <person name="Ortiz P.A."/>
            <person name="Costa-Martins A.G."/>
            <person name="Teixeira M.M."/>
            <person name="Buck G.A."/>
        </authorList>
    </citation>
    <scope>NUCLEOTIDE SEQUENCE [LARGE SCALE GENOMIC DNA]</scope>
    <source>
        <strain evidence="13 14">025E</strain>
    </source>
</reference>
<evidence type="ECO:0000256" key="5">
    <source>
        <dbReference type="ARBA" id="ARBA00022679"/>
    </source>
</evidence>
<accession>A0A3R7L1J1</accession>
<evidence type="ECO:0000256" key="8">
    <source>
        <dbReference type="ARBA" id="ARBA00022989"/>
    </source>
</evidence>
<dbReference type="Pfam" id="PF01663">
    <property type="entry name" value="Phosphodiest"/>
    <property type="match status" value="1"/>
</dbReference>
<organism evidence="13 14">
    <name type="scientific">Trypanosoma conorhini</name>
    <dbReference type="NCBI Taxonomy" id="83891"/>
    <lineage>
        <taxon>Eukaryota</taxon>
        <taxon>Discoba</taxon>
        <taxon>Euglenozoa</taxon>
        <taxon>Kinetoplastea</taxon>
        <taxon>Metakinetoplastina</taxon>
        <taxon>Trypanosomatida</taxon>
        <taxon>Trypanosomatidae</taxon>
        <taxon>Trypanosoma</taxon>
    </lineage>
</organism>
<evidence type="ECO:0000256" key="1">
    <source>
        <dbReference type="ARBA" id="ARBA00004477"/>
    </source>
</evidence>
<keyword evidence="5 13" id="KW-0808">Transferase</keyword>